<reference evidence="8 9" key="1">
    <citation type="submission" date="2022-01" db="EMBL/GenBank/DDBJ databases">
        <title>A chromosomal length assembly of Cordylochernes scorpioides.</title>
        <authorList>
            <person name="Zeh D."/>
            <person name="Zeh J."/>
        </authorList>
    </citation>
    <scope>NUCLEOTIDE SEQUENCE [LARGE SCALE GENOMIC DNA]</scope>
    <source>
        <strain evidence="8">IN4F17</strain>
        <tissue evidence="8">Whole Body</tissue>
    </source>
</reference>
<evidence type="ECO:0000256" key="2">
    <source>
        <dbReference type="ARBA" id="ARBA00005462"/>
    </source>
</evidence>
<keyword evidence="9" id="KW-1185">Reference proteome</keyword>
<gene>
    <name evidence="8" type="ORF">LAZ67_17001378</name>
</gene>
<dbReference type="SMART" id="SM00185">
    <property type="entry name" value="ARM"/>
    <property type="match status" value="5"/>
</dbReference>
<feature type="repeat" description="ARM" evidence="6">
    <location>
        <begin position="625"/>
        <end position="662"/>
    </location>
</feature>
<evidence type="ECO:0000256" key="6">
    <source>
        <dbReference type="PROSITE-ProRule" id="PRU00259"/>
    </source>
</evidence>
<feature type="region of interest" description="Disordered" evidence="7">
    <location>
        <begin position="1"/>
        <end position="48"/>
    </location>
</feature>
<dbReference type="SUPFAM" id="SSF48371">
    <property type="entry name" value="ARM repeat"/>
    <property type="match status" value="1"/>
</dbReference>
<dbReference type="Pfam" id="PF00514">
    <property type="entry name" value="Arm"/>
    <property type="match status" value="3"/>
</dbReference>
<sequence length="812" mass="88534">MMLQAINLPKVLPTPERPHIGGPVEGGGGDYGPYFPPPGSGGSLPRDYNKPARAASAAGFLPNYSATVRPNYAYGPAFSDYDYHGYGPPSPSTDSPRRGTTVPRPKDHSEFNHTFDEVSVFGVSECGVMLKWPVFQVGAPVPPPAVEYGGATTPSERYGAYGYGPAPAATSPGYGHFEVGPQGYLDRRPSYDDRILYPPGEGGGGRESRWRDPDLHEVIEFLSHPNSVVQTNAAAYLQHLSYMDDNIKQKTRVLGGISPLIELLSQDSPEIQRNACGALRNLSFGRQNEENKVCLLLFLIPLCKDYTNFMKGHSQRRRHPGHCEASSQESGQRGAGAGHRGAVESLLLRGRLELSEGEAGLPTLACPQELKKPILEDALEVLVNHVILPHSGWDHSEQPQDIYWSTVFRNATGVLRIPPDGVWWWCRNISSAGEFARRRLRECEGLVDALLHLVRAAIGKNDIDNKSVENCVCTLRNLSYRCQEVEDPDYDKHISSSTSSTPFQSRAMLPIKVVGENLGCFGASRKKKEAGNSTAAANSTGSSSTSANAASTTAEGGKPRSGSAGGKPRGMELLWQPDVVQPYLSLLSECSNPETLEAAAGAVQNLAACYWPPSVEIRAAVRKEKGLPILVELLRMEVDRVVCAVATALRNLAMDQRNKELIGKYAMKDLVQKLPNGSPQHDAGTSDDTVAAVLATLNEVIIKNGDFARSLLEAGGVERLTYITKQKGKFSSRVVKFTSQLLFNMWQQHQELREVYRKAGWKESHFITRTLVARNSTVSPTASANNTLSRPISSQGPTHYEDRTLRPAAPNP</sequence>
<dbReference type="EMBL" id="CP092879">
    <property type="protein sequence ID" value="UYV79180.1"/>
    <property type="molecule type" value="Genomic_DNA"/>
</dbReference>
<dbReference type="InterPro" id="IPR028435">
    <property type="entry name" value="Plakophilin/d_Catenin"/>
</dbReference>
<feature type="repeat" description="ARM" evidence="6">
    <location>
        <begin position="255"/>
        <end position="290"/>
    </location>
</feature>
<dbReference type="Gene3D" id="1.25.10.10">
    <property type="entry name" value="Leucine-rich Repeat Variant"/>
    <property type="match status" value="1"/>
</dbReference>
<feature type="region of interest" description="Disordered" evidence="7">
    <location>
        <begin position="531"/>
        <end position="570"/>
    </location>
</feature>
<organism evidence="8 9">
    <name type="scientific">Cordylochernes scorpioides</name>
    <dbReference type="NCBI Taxonomy" id="51811"/>
    <lineage>
        <taxon>Eukaryota</taxon>
        <taxon>Metazoa</taxon>
        <taxon>Ecdysozoa</taxon>
        <taxon>Arthropoda</taxon>
        <taxon>Chelicerata</taxon>
        <taxon>Arachnida</taxon>
        <taxon>Pseudoscorpiones</taxon>
        <taxon>Cheliferoidea</taxon>
        <taxon>Chernetidae</taxon>
        <taxon>Cordylochernes</taxon>
    </lineage>
</organism>
<evidence type="ECO:0000256" key="4">
    <source>
        <dbReference type="ARBA" id="ARBA00022889"/>
    </source>
</evidence>
<keyword evidence="5" id="KW-0965">Cell junction</keyword>
<keyword evidence="3" id="KW-0677">Repeat</keyword>
<dbReference type="PROSITE" id="PS50176">
    <property type="entry name" value="ARM_REPEAT"/>
    <property type="match status" value="2"/>
</dbReference>
<evidence type="ECO:0000313" key="8">
    <source>
        <dbReference type="EMBL" id="UYV79180.1"/>
    </source>
</evidence>
<protein>
    <submittedName>
        <fullName evidence="8">PKP4</fullName>
    </submittedName>
</protein>
<evidence type="ECO:0000256" key="1">
    <source>
        <dbReference type="ARBA" id="ARBA00004282"/>
    </source>
</evidence>
<evidence type="ECO:0000313" key="9">
    <source>
        <dbReference type="Proteomes" id="UP001235939"/>
    </source>
</evidence>
<dbReference type="PANTHER" id="PTHR10372">
    <property type="entry name" value="PLAKOPHILLIN-RELATED"/>
    <property type="match status" value="1"/>
</dbReference>
<comment type="subcellular location">
    <subcellularLocation>
        <location evidence="1">Cell junction</location>
    </subcellularLocation>
</comment>
<dbReference type="InterPro" id="IPR011989">
    <property type="entry name" value="ARM-like"/>
</dbReference>
<feature type="non-terminal residue" evidence="8">
    <location>
        <position position="1"/>
    </location>
</feature>
<feature type="compositionally biased region" description="Polar residues" evidence="7">
    <location>
        <begin position="778"/>
        <end position="797"/>
    </location>
</feature>
<evidence type="ECO:0000256" key="5">
    <source>
        <dbReference type="ARBA" id="ARBA00022949"/>
    </source>
</evidence>
<keyword evidence="4" id="KW-0130">Cell adhesion</keyword>
<feature type="region of interest" description="Disordered" evidence="7">
    <location>
        <begin position="314"/>
        <end position="338"/>
    </location>
</feature>
<dbReference type="InterPro" id="IPR000225">
    <property type="entry name" value="Armadillo"/>
</dbReference>
<feature type="region of interest" description="Disordered" evidence="7">
    <location>
        <begin position="778"/>
        <end position="812"/>
    </location>
</feature>
<feature type="compositionally biased region" description="Low complexity" evidence="7">
    <location>
        <begin position="531"/>
        <end position="554"/>
    </location>
</feature>
<dbReference type="InterPro" id="IPR016024">
    <property type="entry name" value="ARM-type_fold"/>
</dbReference>
<feature type="region of interest" description="Disordered" evidence="7">
    <location>
        <begin position="85"/>
        <end position="110"/>
    </location>
</feature>
<comment type="similarity">
    <text evidence="2">Belongs to the beta-catenin family.</text>
</comment>
<proteinExistence type="inferred from homology"/>
<name>A0ABY6LDD0_9ARAC</name>
<accession>A0ABY6LDD0</accession>
<dbReference type="PANTHER" id="PTHR10372:SF27">
    <property type="entry name" value="ADHERENS JUNCTION PROTEIN P120"/>
    <property type="match status" value="1"/>
</dbReference>
<dbReference type="Proteomes" id="UP001235939">
    <property type="component" value="Chromosome 17"/>
</dbReference>
<evidence type="ECO:0000256" key="3">
    <source>
        <dbReference type="ARBA" id="ARBA00022737"/>
    </source>
</evidence>
<evidence type="ECO:0000256" key="7">
    <source>
        <dbReference type="SAM" id="MobiDB-lite"/>
    </source>
</evidence>